<organism evidence="2 3">
    <name type="scientific">Nicotiana tabacum</name>
    <name type="common">Common tobacco</name>
    <dbReference type="NCBI Taxonomy" id="4097"/>
    <lineage>
        <taxon>Eukaryota</taxon>
        <taxon>Viridiplantae</taxon>
        <taxon>Streptophyta</taxon>
        <taxon>Embryophyta</taxon>
        <taxon>Tracheophyta</taxon>
        <taxon>Spermatophyta</taxon>
        <taxon>Magnoliopsida</taxon>
        <taxon>eudicotyledons</taxon>
        <taxon>Gunneridae</taxon>
        <taxon>Pentapetalae</taxon>
        <taxon>asterids</taxon>
        <taxon>lamiids</taxon>
        <taxon>Solanales</taxon>
        <taxon>Solanaceae</taxon>
        <taxon>Nicotianoideae</taxon>
        <taxon>Nicotianeae</taxon>
        <taxon>Nicotiana</taxon>
    </lineage>
</organism>
<protein>
    <recommendedName>
        <fullName evidence="1">Tf2-1-like SH3-like domain-containing protein</fullName>
    </recommendedName>
</protein>
<evidence type="ECO:0000259" key="1">
    <source>
        <dbReference type="Pfam" id="PF24626"/>
    </source>
</evidence>
<dbReference type="GeneID" id="107765293"/>
<dbReference type="KEGG" id="nta:107765293"/>
<dbReference type="Proteomes" id="UP000790787">
    <property type="component" value="Chromosome 17"/>
</dbReference>
<name>A0A1S3XHK7_TOBAC</name>
<dbReference type="InterPro" id="IPR056924">
    <property type="entry name" value="SH3_Tf2-1"/>
</dbReference>
<dbReference type="Pfam" id="PF24626">
    <property type="entry name" value="SH3_Tf2-1"/>
    <property type="match status" value="1"/>
</dbReference>
<dbReference type="PANTHER" id="PTHR46148">
    <property type="entry name" value="CHROMO DOMAIN-CONTAINING PROTEIN"/>
    <property type="match status" value="1"/>
</dbReference>
<reference evidence="2" key="1">
    <citation type="journal article" date="2014" name="Nat. Commun.">
        <title>The tobacco genome sequence and its comparison with those of tomato and potato.</title>
        <authorList>
            <person name="Sierro N."/>
            <person name="Battey J.N."/>
            <person name="Ouadi S."/>
            <person name="Bakaher N."/>
            <person name="Bovet L."/>
            <person name="Willig A."/>
            <person name="Goepfert S."/>
            <person name="Peitsch M.C."/>
            <person name="Ivanov N.V."/>
        </authorList>
    </citation>
    <scope>NUCLEOTIDE SEQUENCE [LARGE SCALE GENOMIC DNA]</scope>
</reference>
<dbReference type="RefSeq" id="XP_016439406.1">
    <property type="nucleotide sequence ID" value="XM_016583920.1"/>
</dbReference>
<proteinExistence type="predicted"/>
<dbReference type="AlphaFoldDB" id="A0A1S3XHK7"/>
<reference evidence="3" key="2">
    <citation type="submission" date="2025-08" db="UniProtKB">
        <authorList>
            <consortium name="RefSeq"/>
        </authorList>
    </citation>
    <scope>IDENTIFICATION</scope>
</reference>
<gene>
    <name evidence="3" type="primary">LOC107765293</name>
</gene>
<evidence type="ECO:0000313" key="3">
    <source>
        <dbReference type="RefSeq" id="XP_016439406.1"/>
    </source>
</evidence>
<dbReference type="PANTHER" id="PTHR46148:SF60">
    <property type="entry name" value="CHROMO DOMAIN-CONTAINING PROTEIN"/>
    <property type="match status" value="1"/>
</dbReference>
<sequence length="138" mass="16404">MRHHELEFVLGGNVVLKMLPMKGIMCFSRTSNFRPCYVVPYEINKKVGNVAYELELLPEMSMVHLVFHVSIVRLYRPDHSYIMSYEEVKFNEELSYEEEHVQILDRQVRRLRANGVAWLKSYGEIIIPRRRLGMQKMT</sequence>
<keyword evidence="2" id="KW-1185">Reference proteome</keyword>
<evidence type="ECO:0000313" key="2">
    <source>
        <dbReference type="Proteomes" id="UP000790787"/>
    </source>
</evidence>
<dbReference type="PaxDb" id="4097-A0A1S3XHK7"/>
<accession>A0A1S3XHK7</accession>
<dbReference type="OrthoDB" id="1305051at2759"/>